<evidence type="ECO:0008006" key="4">
    <source>
        <dbReference type="Google" id="ProtNLM"/>
    </source>
</evidence>
<dbReference type="OrthoDB" id="8433967at2"/>
<keyword evidence="3" id="KW-1185">Reference proteome</keyword>
<comment type="caution">
    <text evidence="2">The sequence shown here is derived from an EMBL/GenBank/DDBJ whole genome shotgun (WGS) entry which is preliminary data.</text>
</comment>
<feature type="signal peptide" evidence="1">
    <location>
        <begin position="1"/>
        <end position="24"/>
    </location>
</feature>
<feature type="chain" id="PRO_5014710924" description="Curlin" evidence="1">
    <location>
        <begin position="25"/>
        <end position="513"/>
    </location>
</feature>
<dbReference type="AlphaFoldDB" id="A0A2N5XSX0"/>
<keyword evidence="1" id="KW-0732">Signal</keyword>
<dbReference type="Proteomes" id="UP000234881">
    <property type="component" value="Unassembled WGS sequence"/>
</dbReference>
<reference evidence="2 3" key="1">
    <citation type="submission" date="2018-01" db="EMBL/GenBank/DDBJ databases">
        <title>The draft genome sequence of Cohaesibacter sp. H1304.</title>
        <authorList>
            <person name="Wang N.-N."/>
            <person name="Du Z.-J."/>
        </authorList>
    </citation>
    <scope>NUCLEOTIDE SEQUENCE [LARGE SCALE GENOMIC DNA]</scope>
    <source>
        <strain evidence="2 3">H1304</strain>
    </source>
</reference>
<protein>
    <recommendedName>
        <fullName evidence="4">Curlin</fullName>
    </recommendedName>
</protein>
<name>A0A2N5XSX0_9HYPH</name>
<evidence type="ECO:0000313" key="3">
    <source>
        <dbReference type="Proteomes" id="UP000234881"/>
    </source>
</evidence>
<evidence type="ECO:0000256" key="1">
    <source>
        <dbReference type="SAM" id="SignalP"/>
    </source>
</evidence>
<evidence type="ECO:0000313" key="2">
    <source>
        <dbReference type="EMBL" id="PLW77547.1"/>
    </source>
</evidence>
<sequence>MKKIGLSSLGTVLLMLGTCGSALADDNSVYIGQTGFTNSVSIDQLGESNKIGSDDISIFVSQDGSGNALTVSQTGYTNEAGATSSAGALGLLGLYQSGDNGVINITQKNTALSGLNIIGAVSQSAPTNVSAATSNSLTILQTDDALGGTTNTGNGEGNHVIGEIQQIQTGTGANIASISQYDGASGGGGGNRVQLLIQEGSANQATLTQQDSGNTIGDFRQYGTNNQTTAIQRDGTDNVIDSFQQDGEANRALLSMTGSRNVLFSIIQRNALLGVAGNILTVTMGGDDNGGDGMGGLGQFQFAATKLLQVAQAQIQQLGDENHLNFVTSAVASTNRFGFVQDGDGNALSGTVDGTENEAAVLQIGDGNRLDFTQSGDKNAIAISYRGDDNVLNVEQSGDENAIEVTFDGAINPITRSNQNNDPALGGFTDLVLAHAGSLMPGVALQSGNLNTAKISISAGNFNKFAFSQTGDQNIINGAVTGNSNQALVVQTNAMNTAYYRQSGNNNQLIILQ</sequence>
<accession>A0A2N5XSX0</accession>
<dbReference type="EMBL" id="PKUQ01000016">
    <property type="protein sequence ID" value="PLW77547.1"/>
    <property type="molecule type" value="Genomic_DNA"/>
</dbReference>
<proteinExistence type="predicted"/>
<dbReference type="RefSeq" id="WP_101533564.1">
    <property type="nucleotide sequence ID" value="NZ_PKUQ01000016.1"/>
</dbReference>
<organism evidence="2 3">
    <name type="scientific">Cohaesibacter celericrescens</name>
    <dbReference type="NCBI Taxonomy" id="2067669"/>
    <lineage>
        <taxon>Bacteria</taxon>
        <taxon>Pseudomonadati</taxon>
        <taxon>Pseudomonadota</taxon>
        <taxon>Alphaproteobacteria</taxon>
        <taxon>Hyphomicrobiales</taxon>
        <taxon>Cohaesibacteraceae</taxon>
    </lineage>
</organism>
<gene>
    <name evidence="2" type="ORF">C0081_09540</name>
</gene>